<keyword evidence="2" id="KW-1133">Transmembrane helix</keyword>
<evidence type="ECO:0000256" key="2">
    <source>
        <dbReference type="SAM" id="Phobius"/>
    </source>
</evidence>
<dbReference type="VEuPathDB" id="TrichDB:TRFO_07405"/>
<evidence type="ECO:0000313" key="5">
    <source>
        <dbReference type="Proteomes" id="UP000179807"/>
    </source>
</evidence>
<reference evidence="5" key="2">
    <citation type="submission" date="2016-10" db="EMBL/GenBank/DDBJ databases">
        <authorList>
            <person name="Benchimol M."/>
            <person name="Almeida L.G."/>
            <person name="Vasconcelos A.T."/>
            <person name="Perreira-Neves A."/>
            <person name="Rosa I.A."/>
            <person name="Tasca T."/>
            <person name="Bogo M.R."/>
            <person name="de Souza W."/>
        </authorList>
    </citation>
    <scope>NUCLEOTIDE SEQUENCE [LARGE SCALE GENOMIC DNA]</scope>
    <source>
        <strain evidence="5">K</strain>
    </source>
</reference>
<feature type="transmembrane region" description="Helical" evidence="2">
    <location>
        <begin position="111"/>
        <end position="130"/>
    </location>
</feature>
<comment type="caution">
    <text evidence="3">The sequence shown here is derived from an EMBL/GenBank/DDBJ whole genome shotgun (WGS) entry which is preliminary data.</text>
</comment>
<dbReference type="RefSeq" id="XP_068354970.1">
    <property type="nucleotide sequence ID" value="XM_068493660.1"/>
</dbReference>
<feature type="compositionally biased region" description="Polar residues" evidence="1">
    <location>
        <begin position="23"/>
        <end position="41"/>
    </location>
</feature>
<dbReference type="AlphaFoldDB" id="A0A1J4JSW4"/>
<dbReference type="EMBL" id="MLAK01000893">
    <property type="protein sequence ID" value="OHT01834.1"/>
    <property type="molecule type" value="Genomic_DNA"/>
</dbReference>
<gene>
    <name evidence="3" type="ORF">TRFO_07405</name>
    <name evidence="4" type="ORF">TRFO_07406</name>
</gene>
<proteinExistence type="predicted"/>
<evidence type="ECO:0000256" key="1">
    <source>
        <dbReference type="SAM" id="MobiDB-lite"/>
    </source>
</evidence>
<dbReference type="EMBL" id="MLAK01000893">
    <property type="protein sequence ID" value="OHT01835.1"/>
    <property type="molecule type" value="Genomic_DNA"/>
</dbReference>
<feature type="transmembrane region" description="Helical" evidence="2">
    <location>
        <begin position="79"/>
        <end position="99"/>
    </location>
</feature>
<keyword evidence="5" id="KW-1185">Reference proteome</keyword>
<name>A0A1J4JSW4_9EUKA</name>
<feature type="transmembrane region" description="Helical" evidence="2">
    <location>
        <begin position="142"/>
        <end position="159"/>
    </location>
</feature>
<sequence length="268" mass="30135">MTLRGLIRDDDSPSSDEFEQLRSNLPTYSPPSNSARSSLNENSDDNDFAQWQLNRFNRTGNINICSLFGSAFKTTFCHLFPLMVIYSLSCIVLFVSFYFRLFYIFIPCEALFSLISTSISFSLIGLESPFSRLHFLLSKQSIVAFLIQCLRSSTLYFTLCGMFNRASSTTGRFIILLVVRYITEFHSCFVFEGRLLNISSTFSFAFRLAFFVIPPAQANSLYLLNTMLLAIGPFSLGVTCWIAYNLRSYVFLAVCGSGTSTVATGNAM</sequence>
<protein>
    <submittedName>
        <fullName evidence="3">Uncharacterized protein</fullName>
    </submittedName>
</protein>
<feature type="region of interest" description="Disordered" evidence="1">
    <location>
        <begin position="23"/>
        <end position="42"/>
    </location>
</feature>
<dbReference type="GeneID" id="94828364"/>
<organism evidence="3 5">
    <name type="scientific">Tritrichomonas foetus</name>
    <dbReference type="NCBI Taxonomy" id="1144522"/>
    <lineage>
        <taxon>Eukaryota</taxon>
        <taxon>Metamonada</taxon>
        <taxon>Parabasalia</taxon>
        <taxon>Tritrichomonadida</taxon>
        <taxon>Tritrichomonadidae</taxon>
        <taxon>Tritrichomonas</taxon>
    </lineage>
</organism>
<accession>A0A1J4JSW4</accession>
<reference evidence="3" key="1">
    <citation type="submission" date="2016-10" db="EMBL/GenBank/DDBJ databases">
        <authorList>
            <person name="de Groot N.N."/>
        </authorList>
    </citation>
    <scope>NUCLEOTIDE SEQUENCE [LARGE SCALE GENOMIC DNA]</scope>
    <source>
        <strain evidence="3">K</strain>
    </source>
</reference>
<feature type="transmembrane region" description="Helical" evidence="2">
    <location>
        <begin position="222"/>
        <end position="244"/>
    </location>
</feature>
<evidence type="ECO:0000313" key="3">
    <source>
        <dbReference type="EMBL" id="OHT01834.1"/>
    </source>
</evidence>
<keyword evidence="2" id="KW-0812">Transmembrane</keyword>
<keyword evidence="2" id="KW-0472">Membrane</keyword>
<evidence type="ECO:0000313" key="4">
    <source>
        <dbReference type="EMBL" id="OHT01835.1"/>
    </source>
</evidence>
<dbReference type="Proteomes" id="UP000179807">
    <property type="component" value="Unassembled WGS sequence"/>
</dbReference>
<dbReference type="VEuPathDB" id="TrichDB:TRFO_07406"/>